<feature type="domain" description="TamA POTRA" evidence="13">
    <location>
        <begin position="31"/>
        <end position="108"/>
    </location>
</feature>
<organism evidence="14 15">
    <name type="scientific">Methylophaga thiooxydans DMS010</name>
    <dbReference type="NCBI Taxonomy" id="637616"/>
    <lineage>
        <taxon>Bacteria</taxon>
        <taxon>Pseudomonadati</taxon>
        <taxon>Pseudomonadota</taxon>
        <taxon>Gammaproteobacteria</taxon>
        <taxon>Thiotrichales</taxon>
        <taxon>Piscirickettsiaceae</taxon>
        <taxon>Methylophaga</taxon>
    </lineage>
</organism>
<dbReference type="AlphaFoldDB" id="C0N1X6"/>
<keyword evidence="15" id="KW-1185">Reference proteome</keyword>
<dbReference type="InterPro" id="IPR039910">
    <property type="entry name" value="D15-like"/>
</dbReference>
<evidence type="ECO:0000256" key="10">
    <source>
        <dbReference type="ARBA" id="ARBA00093548"/>
    </source>
</evidence>
<dbReference type="EMBL" id="GG657883">
    <property type="protein sequence ID" value="EEF81097.1"/>
    <property type="molecule type" value="Genomic_DNA"/>
</dbReference>
<evidence type="ECO:0000256" key="5">
    <source>
        <dbReference type="ARBA" id="ARBA00022692"/>
    </source>
</evidence>
<dbReference type="Gene3D" id="3.10.20.310">
    <property type="entry name" value="membrane protein fhac"/>
    <property type="match status" value="3"/>
</dbReference>
<feature type="domain" description="Bacterial surface antigen (D15)" evidence="12">
    <location>
        <begin position="307"/>
        <end position="569"/>
    </location>
</feature>
<feature type="chain" id="PRO_5002900679" description="Translocation and assembly module subunit TamA" evidence="11">
    <location>
        <begin position="25"/>
        <end position="582"/>
    </location>
</feature>
<evidence type="ECO:0000259" key="13">
    <source>
        <dbReference type="Pfam" id="PF17243"/>
    </source>
</evidence>
<evidence type="ECO:0000256" key="9">
    <source>
        <dbReference type="ARBA" id="ARBA00033063"/>
    </source>
</evidence>
<proteinExistence type="inferred from homology"/>
<evidence type="ECO:0000256" key="8">
    <source>
        <dbReference type="ARBA" id="ARBA00023237"/>
    </source>
</evidence>
<evidence type="ECO:0000313" key="15">
    <source>
        <dbReference type="Proteomes" id="UP000004679"/>
    </source>
</evidence>
<dbReference type="Pfam" id="PF17243">
    <property type="entry name" value="POTRA_TamA_1"/>
    <property type="match status" value="1"/>
</dbReference>
<dbReference type="RefSeq" id="WP_008289873.1">
    <property type="nucleotide sequence ID" value="NZ_GG657883.1"/>
</dbReference>
<keyword evidence="4" id="KW-1134">Transmembrane beta strand</keyword>
<dbReference type="GO" id="GO:0009306">
    <property type="term" value="P:protein secretion"/>
    <property type="evidence" value="ECO:0007669"/>
    <property type="project" value="TreeGrafter"/>
</dbReference>
<evidence type="ECO:0000256" key="6">
    <source>
        <dbReference type="ARBA" id="ARBA00022729"/>
    </source>
</evidence>
<keyword evidence="6 11" id="KW-0732">Signal</keyword>
<dbReference type="InterPro" id="IPR035243">
    <property type="entry name" value="TamA_POTRA_Dom_1"/>
</dbReference>
<dbReference type="HOGENOM" id="CLU_018618_1_0_6"/>
<evidence type="ECO:0000256" key="7">
    <source>
        <dbReference type="ARBA" id="ARBA00023136"/>
    </source>
</evidence>
<evidence type="ECO:0000313" key="14">
    <source>
        <dbReference type="EMBL" id="EEF81097.1"/>
    </source>
</evidence>
<dbReference type="GO" id="GO:0009279">
    <property type="term" value="C:cell outer membrane"/>
    <property type="evidence" value="ECO:0007669"/>
    <property type="project" value="UniProtKB-SubCell"/>
</dbReference>
<dbReference type="GO" id="GO:0097347">
    <property type="term" value="C:TAM protein secretion complex"/>
    <property type="evidence" value="ECO:0007669"/>
    <property type="project" value="TreeGrafter"/>
</dbReference>
<comment type="similarity">
    <text evidence="2">Belongs to the TamA family.</text>
</comment>
<comment type="subcellular location">
    <subcellularLocation>
        <location evidence="1">Cell outer membrane</location>
    </subcellularLocation>
</comment>
<evidence type="ECO:0000256" key="1">
    <source>
        <dbReference type="ARBA" id="ARBA00004442"/>
    </source>
</evidence>
<accession>C0N1X6</accession>
<dbReference type="Proteomes" id="UP000004679">
    <property type="component" value="Unassembled WGS sequence"/>
</dbReference>
<dbReference type="PANTHER" id="PTHR12815:SF47">
    <property type="entry name" value="TRANSLOCATION AND ASSEMBLY MODULE SUBUNIT TAMA"/>
    <property type="match status" value="1"/>
</dbReference>
<sequence>MPITLAISQFLALCCLLFSLTIQAQEETRLSVEITGVENTMAETLRNGLTIERHKNSERISQRYVEKLHDASFEELATMLTVYGYYDPTITGELQQSENTWTALYAIELGEPVLLKNVDIQLSGEAQTDPAFTDLLADFTLQPEQQLNHQEYESAKKAILRLAASRGYFDGEFTKTSIEVTPEDKAAGIYLYYKSGPRYLFDEIHFPETVIGEHLLSKLQPFDAGDPYTDANVLAFRSSLSNSGYFDVVSIRTKRDERHDGKVPLEFELKEKPKHLYTAGVGYGTDTGARLALGWENRYVNDRGHRINADARLSQVENSLSADYVMPFWSDTINTVGFNTEYKQVDTDTSESESFAIGSYYKRQRWGWDETGSLKVLQEDFDVSDDSESALLLIPGVSWSRTWADNTLYTRHGGRLSLALSGASEAVLSDITFGQVVLRGKYIRAFGENSRIITRAAIGATEVSDFEQLPSSLRFFAGGDNSIRGYDYQSLGPEGDDGEVEGGRYLAVGSLEYENMFLGDWGGAIFTDFGNAYNSLSDPIEYSIGIGVRWRSPVGLIRVDLAKGLSDSDEPIGLHIVIGPDL</sequence>
<name>C0N1X6_9GAMM</name>
<keyword evidence="8" id="KW-0998">Cell outer membrane</keyword>
<dbReference type="InterPro" id="IPR000184">
    <property type="entry name" value="Bac_surfAg_D15"/>
</dbReference>
<reference evidence="14 15" key="1">
    <citation type="journal article" date="2011" name="J. Bacteriol.">
        <title>Draft genome sequence of the chemolithoheterotrophic, halophilic methylotroph Methylophaga thiooxydans DMS010.</title>
        <authorList>
            <person name="Boden R."/>
            <person name="Ferriera S."/>
            <person name="Johnson J."/>
            <person name="Kelly D.P."/>
            <person name="Murrell J.C."/>
            <person name="Schafer H."/>
        </authorList>
    </citation>
    <scope>NUCLEOTIDE SEQUENCE [LARGE SCALE GENOMIC DNA]</scope>
    <source>
        <strain evidence="14 15">DMS010</strain>
    </source>
</reference>
<dbReference type="Gene3D" id="2.40.160.50">
    <property type="entry name" value="membrane protein fhac: a member of the omp85/tpsb transporter family"/>
    <property type="match status" value="1"/>
</dbReference>
<dbReference type="PANTHER" id="PTHR12815">
    <property type="entry name" value="SORTING AND ASSEMBLY MACHINERY SAMM50 PROTEIN FAMILY MEMBER"/>
    <property type="match status" value="1"/>
</dbReference>
<comment type="subunit">
    <text evidence="10">Interacts with TamB to form the translocation and assembly module (TAM).</text>
</comment>
<protein>
    <recommendedName>
        <fullName evidence="3">Translocation and assembly module subunit TamA</fullName>
    </recommendedName>
    <alternativeName>
        <fullName evidence="9">Autotransporter assembly factor TamA</fullName>
    </alternativeName>
</protein>
<evidence type="ECO:0000259" key="12">
    <source>
        <dbReference type="Pfam" id="PF01103"/>
    </source>
</evidence>
<gene>
    <name evidence="14" type="ORF">MDMS009_89</name>
</gene>
<evidence type="ECO:0000256" key="3">
    <source>
        <dbReference type="ARBA" id="ARBA00015419"/>
    </source>
</evidence>
<evidence type="ECO:0000256" key="4">
    <source>
        <dbReference type="ARBA" id="ARBA00022452"/>
    </source>
</evidence>
<keyword evidence="7" id="KW-0472">Membrane</keyword>
<keyword evidence="5" id="KW-0812">Transmembrane</keyword>
<feature type="signal peptide" evidence="11">
    <location>
        <begin position="1"/>
        <end position="24"/>
    </location>
</feature>
<evidence type="ECO:0000256" key="2">
    <source>
        <dbReference type="ARBA" id="ARBA00010248"/>
    </source>
</evidence>
<dbReference type="Pfam" id="PF01103">
    <property type="entry name" value="Omp85"/>
    <property type="match status" value="1"/>
</dbReference>
<evidence type="ECO:0000256" key="11">
    <source>
        <dbReference type="SAM" id="SignalP"/>
    </source>
</evidence>